<dbReference type="Proteomes" id="UP000053424">
    <property type="component" value="Unassembled WGS sequence"/>
</dbReference>
<reference evidence="2 3" key="1">
    <citation type="submission" date="2014-04" db="EMBL/GenBank/DDBJ databases">
        <authorList>
            <consortium name="DOE Joint Genome Institute"/>
            <person name="Kuo A."/>
            <person name="Gay G."/>
            <person name="Dore J."/>
            <person name="Kohler A."/>
            <person name="Nagy L.G."/>
            <person name="Floudas D."/>
            <person name="Copeland A."/>
            <person name="Barry K.W."/>
            <person name="Cichocki N."/>
            <person name="Veneault-Fourrey C."/>
            <person name="LaButti K."/>
            <person name="Lindquist E.A."/>
            <person name="Lipzen A."/>
            <person name="Lundell T."/>
            <person name="Morin E."/>
            <person name="Murat C."/>
            <person name="Sun H."/>
            <person name="Tunlid A."/>
            <person name="Henrissat B."/>
            <person name="Grigoriev I.V."/>
            <person name="Hibbett D.S."/>
            <person name="Martin F."/>
            <person name="Nordberg H.P."/>
            <person name="Cantor M.N."/>
            <person name="Hua S.X."/>
        </authorList>
    </citation>
    <scope>NUCLEOTIDE SEQUENCE [LARGE SCALE GENOMIC DNA]</scope>
    <source>
        <strain evidence="3">h7</strain>
    </source>
</reference>
<dbReference type="AlphaFoldDB" id="A0A0C3C244"/>
<evidence type="ECO:0000313" key="3">
    <source>
        <dbReference type="Proteomes" id="UP000053424"/>
    </source>
</evidence>
<dbReference type="HOGENOM" id="CLU_007279_0_1_1"/>
<dbReference type="EMBL" id="KN831795">
    <property type="protein sequence ID" value="KIM37681.1"/>
    <property type="molecule type" value="Genomic_DNA"/>
</dbReference>
<proteinExistence type="predicted"/>
<protein>
    <recommendedName>
        <fullName evidence="1">F-box domain-containing protein</fullName>
    </recommendedName>
</protein>
<dbReference type="InterPro" id="IPR036047">
    <property type="entry name" value="F-box-like_dom_sf"/>
</dbReference>
<dbReference type="InterPro" id="IPR001810">
    <property type="entry name" value="F-box_dom"/>
</dbReference>
<sequence>MLLRLPPEILVQILQELDIKDLFSCQRTGKYLDHLIRESVVLQYNVALDAAKAQDNPCLSLTVAEKLGVIKSSEDAWAFLRPQFTTSIPVTHNQSGVYDLTGGVYLLSNLTRTALHYLKLPSREGDEAVWKVLRSDKSIIDIGLSIFEHDLIVNVVTEPHLNVGSPTTYDIEIQFIEFSTGNPHPLAREHRIFVMNTEWEKPSIVIEIVGENLVLILSHTNGWRPDNRIFIYEWKTGLLKVSFEAPYQSYSGLIFLSESLILLPNTRTNGLDIFRIPTKPTLLSLRPILTLNLPTLSPGRVLGGISCRAEPNPISPSSIPHMKQRSQDGGYFSPNRPFSPNSEHALCIFDLRILVLQLVMDAGGALNMQFGFRHRLTFVVHRHALVDLVHMYAKEEEEGESEIVETAPASPPSTADIIPEPVPEGPLADGVGEDDLGPSLENSRSLNLVPWSEWGPAVTRWFNSDNVSTHWITTTAGQRCVRMASDPPPGDGYHFVVLDFNPVNVRKMRLWLKEQRATVVDDDVWEDFMHIEPETQVTTSVDLNTEGEEHVDHEDPPDVVIDPTLQPTPESEETDMILTDANSEGNSAGSPMVLDDMDEDEDEDMINSDEFLYFPTSNRVQVVTQPERVEPTDAFSEPVIGKLPYVVSASQGKHVYDGVLLDEERVIGIITGAADNIERIDVHYFG</sequence>
<organism evidence="2 3">
    <name type="scientific">Hebeloma cylindrosporum</name>
    <dbReference type="NCBI Taxonomy" id="76867"/>
    <lineage>
        <taxon>Eukaryota</taxon>
        <taxon>Fungi</taxon>
        <taxon>Dikarya</taxon>
        <taxon>Basidiomycota</taxon>
        <taxon>Agaricomycotina</taxon>
        <taxon>Agaricomycetes</taxon>
        <taxon>Agaricomycetidae</taxon>
        <taxon>Agaricales</taxon>
        <taxon>Agaricineae</taxon>
        <taxon>Hymenogastraceae</taxon>
        <taxon>Hebeloma</taxon>
    </lineage>
</organism>
<reference evidence="3" key="2">
    <citation type="submission" date="2015-01" db="EMBL/GenBank/DDBJ databases">
        <title>Evolutionary Origins and Diversification of the Mycorrhizal Mutualists.</title>
        <authorList>
            <consortium name="DOE Joint Genome Institute"/>
            <consortium name="Mycorrhizal Genomics Consortium"/>
            <person name="Kohler A."/>
            <person name="Kuo A."/>
            <person name="Nagy L.G."/>
            <person name="Floudas D."/>
            <person name="Copeland A."/>
            <person name="Barry K.W."/>
            <person name="Cichocki N."/>
            <person name="Veneault-Fourrey C."/>
            <person name="LaButti K."/>
            <person name="Lindquist E.A."/>
            <person name="Lipzen A."/>
            <person name="Lundell T."/>
            <person name="Morin E."/>
            <person name="Murat C."/>
            <person name="Riley R."/>
            <person name="Ohm R."/>
            <person name="Sun H."/>
            <person name="Tunlid A."/>
            <person name="Henrissat B."/>
            <person name="Grigoriev I.V."/>
            <person name="Hibbett D.S."/>
            <person name="Martin F."/>
        </authorList>
    </citation>
    <scope>NUCLEOTIDE SEQUENCE [LARGE SCALE GENOMIC DNA]</scope>
    <source>
        <strain evidence="3">h7</strain>
    </source>
</reference>
<gene>
    <name evidence="2" type="ORF">M413DRAFT_448215</name>
</gene>
<evidence type="ECO:0000259" key="1">
    <source>
        <dbReference type="PROSITE" id="PS50181"/>
    </source>
</evidence>
<dbReference type="OrthoDB" id="2751409at2759"/>
<keyword evidence="3" id="KW-1185">Reference proteome</keyword>
<dbReference type="Pfam" id="PF12937">
    <property type="entry name" value="F-box-like"/>
    <property type="match status" value="1"/>
</dbReference>
<dbReference type="PROSITE" id="PS50181">
    <property type="entry name" value="FBOX"/>
    <property type="match status" value="1"/>
</dbReference>
<dbReference type="SUPFAM" id="SSF81383">
    <property type="entry name" value="F-box domain"/>
    <property type="match status" value="1"/>
</dbReference>
<evidence type="ECO:0000313" key="2">
    <source>
        <dbReference type="EMBL" id="KIM37681.1"/>
    </source>
</evidence>
<feature type="domain" description="F-box" evidence="1">
    <location>
        <begin position="1"/>
        <end position="45"/>
    </location>
</feature>
<name>A0A0C3C244_HEBCY</name>
<accession>A0A0C3C244</accession>
<dbReference type="CDD" id="cd09917">
    <property type="entry name" value="F-box_SF"/>
    <property type="match status" value="1"/>
</dbReference>